<dbReference type="PANTHER" id="PTHR42648:SF32">
    <property type="entry name" value="RIBONUCLEASE H-LIKE DOMAIN, GAG-PRE-INTEGRASE DOMAIN PROTEIN-RELATED"/>
    <property type="match status" value="1"/>
</dbReference>
<feature type="region of interest" description="Disordered" evidence="2">
    <location>
        <begin position="604"/>
        <end position="662"/>
    </location>
</feature>
<feature type="coiled-coil region" evidence="1">
    <location>
        <begin position="256"/>
        <end position="303"/>
    </location>
</feature>
<dbReference type="InterPro" id="IPR012337">
    <property type="entry name" value="RNaseH-like_sf"/>
</dbReference>
<name>A0A699GNQ9_TANCI</name>
<organism evidence="4">
    <name type="scientific">Tanacetum cinerariifolium</name>
    <name type="common">Dalmatian daisy</name>
    <name type="synonym">Chrysanthemum cinerariifolium</name>
    <dbReference type="NCBI Taxonomy" id="118510"/>
    <lineage>
        <taxon>Eukaryota</taxon>
        <taxon>Viridiplantae</taxon>
        <taxon>Streptophyta</taxon>
        <taxon>Embryophyta</taxon>
        <taxon>Tracheophyta</taxon>
        <taxon>Spermatophyta</taxon>
        <taxon>Magnoliopsida</taxon>
        <taxon>eudicotyledons</taxon>
        <taxon>Gunneridae</taxon>
        <taxon>Pentapetalae</taxon>
        <taxon>asterids</taxon>
        <taxon>campanulids</taxon>
        <taxon>Asterales</taxon>
        <taxon>Asteraceae</taxon>
        <taxon>Asteroideae</taxon>
        <taxon>Anthemideae</taxon>
        <taxon>Anthemidinae</taxon>
        <taxon>Tanacetum</taxon>
    </lineage>
</organism>
<dbReference type="Pfam" id="PF25597">
    <property type="entry name" value="SH3_retrovirus"/>
    <property type="match status" value="1"/>
</dbReference>
<comment type="caution">
    <text evidence="4">The sequence shown here is derived from an EMBL/GenBank/DDBJ whole genome shotgun (WGS) entry which is preliminary data.</text>
</comment>
<evidence type="ECO:0000313" key="4">
    <source>
        <dbReference type="EMBL" id="GEU28846.1"/>
    </source>
</evidence>
<dbReference type="InterPro" id="IPR036397">
    <property type="entry name" value="RNaseH_sf"/>
</dbReference>
<keyword evidence="1" id="KW-0175">Coiled coil</keyword>
<gene>
    <name evidence="4" type="ORF">Tci_000824</name>
</gene>
<accession>A0A699GNQ9</accession>
<dbReference type="Gene3D" id="3.30.420.10">
    <property type="entry name" value="Ribonuclease H-like superfamily/Ribonuclease H"/>
    <property type="match status" value="1"/>
</dbReference>
<dbReference type="InterPro" id="IPR001584">
    <property type="entry name" value="Integrase_cat-core"/>
</dbReference>
<evidence type="ECO:0000256" key="2">
    <source>
        <dbReference type="SAM" id="MobiDB-lite"/>
    </source>
</evidence>
<dbReference type="GO" id="GO:0015074">
    <property type="term" value="P:DNA integration"/>
    <property type="evidence" value="ECO:0007669"/>
    <property type="project" value="InterPro"/>
</dbReference>
<dbReference type="InterPro" id="IPR057670">
    <property type="entry name" value="SH3_retrovirus"/>
</dbReference>
<protein>
    <recommendedName>
        <fullName evidence="3">Integrase catalytic domain-containing protein</fullName>
    </recommendedName>
</protein>
<dbReference type="GO" id="GO:0003676">
    <property type="term" value="F:nucleic acid binding"/>
    <property type="evidence" value="ECO:0007669"/>
    <property type="project" value="InterPro"/>
</dbReference>
<evidence type="ECO:0000259" key="3">
    <source>
        <dbReference type="PROSITE" id="PS50994"/>
    </source>
</evidence>
<sequence>MIDYALLEVIENDTTLPKTQVVEGVTIELKFNSIKDATKLLEAIENRFSRNAATKKTKRNILKQQYENFTAPSLEMRDQTFDRLHNLLSQLELLVEKISQEDVNQKLLRSLSPEWNTHVVVWRNKVDLETMSIDDVCNNLKVQPNSLQPVHEDLEQIHPDDMEEMDLRWKMLMLTMRDRGALRNQDNKHTESSRRSMLVETSASISLVSCDGLGGYDWSDQAEKGPNYALMDFSSSSSNSKVSNDSTCSKYCLETIKLLKSQNDQLLKDLKKFELMVLGEIAIRELRKKLKIALKEKDDIQLNLDKFKHASKSLNKLIECQIVDNYKKGLGYENYNAVLPPYKRNFMPLTPDLSFNSLDEFVNKPVVENCKAKSSEEEPKVFFLSTKDETSGILKSFISRIENLVDHKVKVIRCDNETEFKNREMNQFCEMKGILRQFSVARTLQQNRVAKRRNTTIIEAGRTMLADSKLPTTFWAEAVNTACYVQNKVLLVKPHNKTIYELFHGRTSTLSFMRPFGCPVTILNTIDRLGKFNGKADEGFFVGYSLNSKAFIVFNSRTRIVEENLHIRFSESTPNVVVSGLDWLFDIDALTRIMNYEPIISGTQSNNFTGTKASDNASQSSHDDGSKPSCDDGKKVDEDPRKESKCKDQEKEDNVNSTNNVTTVSSTVNVAGKNEDNELPVDLNMPALEDVNIFNFSSDDEDDGTLAHMNNLDITIQVSPILTTRIHKDHTLNQVIRDLQSTTQTRKMSNNLEEHGFVSTIQQRTNHKDL</sequence>
<reference evidence="4" key="1">
    <citation type="journal article" date="2019" name="Sci. Rep.">
        <title>Draft genome of Tanacetum cinerariifolium, the natural source of mosquito coil.</title>
        <authorList>
            <person name="Yamashiro T."/>
            <person name="Shiraishi A."/>
            <person name="Satake H."/>
            <person name="Nakayama K."/>
        </authorList>
    </citation>
    <scope>NUCLEOTIDE SEQUENCE</scope>
</reference>
<dbReference type="AlphaFoldDB" id="A0A699GNQ9"/>
<proteinExistence type="predicted"/>
<dbReference type="EMBL" id="BKCJ010000025">
    <property type="protein sequence ID" value="GEU28846.1"/>
    <property type="molecule type" value="Genomic_DNA"/>
</dbReference>
<feature type="domain" description="Integrase catalytic" evidence="3">
    <location>
        <begin position="410"/>
        <end position="507"/>
    </location>
</feature>
<dbReference type="Pfam" id="PF14223">
    <property type="entry name" value="Retrotran_gag_2"/>
    <property type="match status" value="1"/>
</dbReference>
<evidence type="ECO:0000256" key="1">
    <source>
        <dbReference type="SAM" id="Coils"/>
    </source>
</evidence>
<dbReference type="SUPFAM" id="SSF53098">
    <property type="entry name" value="Ribonuclease H-like"/>
    <property type="match status" value="1"/>
</dbReference>
<dbReference type="PANTHER" id="PTHR42648">
    <property type="entry name" value="TRANSPOSASE, PUTATIVE-RELATED"/>
    <property type="match status" value="1"/>
</dbReference>
<feature type="compositionally biased region" description="Polar residues" evidence="2">
    <location>
        <begin position="604"/>
        <end position="620"/>
    </location>
</feature>
<feature type="compositionally biased region" description="Basic and acidic residues" evidence="2">
    <location>
        <begin position="621"/>
        <end position="654"/>
    </location>
</feature>
<dbReference type="PROSITE" id="PS50994">
    <property type="entry name" value="INTEGRASE"/>
    <property type="match status" value="1"/>
</dbReference>
<dbReference type="InterPro" id="IPR039537">
    <property type="entry name" value="Retrotran_Ty1/copia-like"/>
</dbReference>